<gene>
    <name evidence="1" type="ORF">EB796_019989</name>
</gene>
<keyword evidence="2" id="KW-1185">Reference proteome</keyword>
<evidence type="ECO:0000313" key="2">
    <source>
        <dbReference type="Proteomes" id="UP000593567"/>
    </source>
</evidence>
<accession>A0A7J7J6D5</accession>
<dbReference type="EMBL" id="VXIV02002977">
    <property type="protein sequence ID" value="KAF6021703.1"/>
    <property type="molecule type" value="Genomic_DNA"/>
</dbReference>
<name>A0A7J7J6D5_BUGNE</name>
<evidence type="ECO:0000313" key="1">
    <source>
        <dbReference type="EMBL" id="KAF6021703.1"/>
    </source>
</evidence>
<organism evidence="1 2">
    <name type="scientific">Bugula neritina</name>
    <name type="common">Brown bryozoan</name>
    <name type="synonym">Sertularia neritina</name>
    <dbReference type="NCBI Taxonomy" id="10212"/>
    <lineage>
        <taxon>Eukaryota</taxon>
        <taxon>Metazoa</taxon>
        <taxon>Spiralia</taxon>
        <taxon>Lophotrochozoa</taxon>
        <taxon>Bryozoa</taxon>
        <taxon>Gymnolaemata</taxon>
        <taxon>Cheilostomatida</taxon>
        <taxon>Flustrina</taxon>
        <taxon>Buguloidea</taxon>
        <taxon>Bugulidae</taxon>
        <taxon>Bugula</taxon>
    </lineage>
</organism>
<protein>
    <submittedName>
        <fullName evidence="1">Uncharacterized protein</fullName>
    </submittedName>
</protein>
<dbReference type="Proteomes" id="UP000593567">
    <property type="component" value="Unassembled WGS sequence"/>
</dbReference>
<dbReference type="AlphaFoldDB" id="A0A7J7J6D5"/>
<comment type="caution">
    <text evidence="1">The sequence shown here is derived from an EMBL/GenBank/DDBJ whole genome shotgun (WGS) entry which is preliminary data.</text>
</comment>
<reference evidence="1" key="1">
    <citation type="submission" date="2020-06" db="EMBL/GenBank/DDBJ databases">
        <title>Draft genome of Bugula neritina, a colonial animal packing powerful symbionts and potential medicines.</title>
        <authorList>
            <person name="Rayko M."/>
        </authorList>
    </citation>
    <scope>NUCLEOTIDE SEQUENCE [LARGE SCALE GENOMIC DNA]</scope>
    <source>
        <strain evidence="1">Kwan_BN1</strain>
    </source>
</reference>
<sequence length="66" mass="7733">MPLSLPDLIQLRCNLQTAVVVVLVNIKIPYIENDEVFQCFNTFSIHHISVLSLFWDRQFYILLVIV</sequence>
<proteinExistence type="predicted"/>